<comment type="caution">
    <text evidence="2">The sequence shown here is derived from an EMBL/GenBank/DDBJ whole genome shotgun (WGS) entry which is preliminary data.</text>
</comment>
<keyword evidence="3" id="KW-1185">Reference proteome</keyword>
<dbReference type="Proteomes" id="UP000823388">
    <property type="component" value="Chromosome 2K"/>
</dbReference>
<evidence type="ECO:0000313" key="2">
    <source>
        <dbReference type="EMBL" id="KAG2644706.1"/>
    </source>
</evidence>
<organism evidence="2 3">
    <name type="scientific">Panicum virgatum</name>
    <name type="common">Blackwell switchgrass</name>
    <dbReference type="NCBI Taxonomy" id="38727"/>
    <lineage>
        <taxon>Eukaryota</taxon>
        <taxon>Viridiplantae</taxon>
        <taxon>Streptophyta</taxon>
        <taxon>Embryophyta</taxon>
        <taxon>Tracheophyta</taxon>
        <taxon>Spermatophyta</taxon>
        <taxon>Magnoliopsida</taxon>
        <taxon>Liliopsida</taxon>
        <taxon>Poales</taxon>
        <taxon>Poaceae</taxon>
        <taxon>PACMAD clade</taxon>
        <taxon>Panicoideae</taxon>
        <taxon>Panicodae</taxon>
        <taxon>Paniceae</taxon>
        <taxon>Panicinae</taxon>
        <taxon>Panicum</taxon>
        <taxon>Panicum sect. Hiantes</taxon>
    </lineage>
</organism>
<feature type="compositionally biased region" description="Basic residues" evidence="1">
    <location>
        <begin position="43"/>
        <end position="63"/>
    </location>
</feature>
<feature type="compositionally biased region" description="Polar residues" evidence="1">
    <location>
        <begin position="28"/>
        <end position="39"/>
    </location>
</feature>
<feature type="compositionally biased region" description="Pro residues" evidence="1">
    <location>
        <begin position="1"/>
        <end position="13"/>
    </location>
</feature>
<evidence type="ECO:0000256" key="1">
    <source>
        <dbReference type="SAM" id="MobiDB-lite"/>
    </source>
</evidence>
<sequence>MRPATAPAPPPPSRHARTAASPTPGAETGSSANLSPRSTARSPLRRARGPARAPPSRRARRRGLPCARRADRLVRLPLAALNGATPCDADSARLYASPPRRPICCSSVAHSFWGTSMEVQALVLSAYLQVCRSGLEHSWWLLG</sequence>
<gene>
    <name evidence="2" type="ORF">PVAP13_2KG375856</name>
</gene>
<dbReference type="EMBL" id="CM029039">
    <property type="protein sequence ID" value="KAG2644706.1"/>
    <property type="molecule type" value="Genomic_DNA"/>
</dbReference>
<name>A0A8T0WFT2_PANVG</name>
<dbReference type="AlphaFoldDB" id="A0A8T0WFT2"/>
<dbReference type="EMBL" id="CM029039">
    <property type="protein sequence ID" value="KAG2644705.1"/>
    <property type="molecule type" value="Genomic_DNA"/>
</dbReference>
<reference evidence="2" key="1">
    <citation type="submission" date="2020-05" db="EMBL/GenBank/DDBJ databases">
        <title>WGS assembly of Panicum virgatum.</title>
        <authorList>
            <person name="Lovell J.T."/>
            <person name="Jenkins J."/>
            <person name="Shu S."/>
            <person name="Juenger T.E."/>
            <person name="Schmutz J."/>
        </authorList>
    </citation>
    <scope>NUCLEOTIDE SEQUENCE</scope>
    <source>
        <strain evidence="2">AP13</strain>
    </source>
</reference>
<feature type="region of interest" description="Disordered" evidence="1">
    <location>
        <begin position="1"/>
        <end position="66"/>
    </location>
</feature>
<evidence type="ECO:0000313" key="3">
    <source>
        <dbReference type="Proteomes" id="UP000823388"/>
    </source>
</evidence>
<proteinExistence type="predicted"/>
<accession>A0A8T0WFT2</accession>
<protein>
    <submittedName>
        <fullName evidence="2">Uncharacterized protein</fullName>
    </submittedName>
</protein>